<comment type="caution">
    <text evidence="5">The sequence shown here is derived from an EMBL/GenBank/DDBJ whole genome shotgun (WGS) entry which is preliminary data.</text>
</comment>
<dbReference type="STRING" id="1122247.GCA_000379865_04046"/>
<dbReference type="AlphaFoldDB" id="K5BH08"/>
<comment type="similarity">
    <text evidence="1">Belongs to the ABC transporter superfamily.</text>
</comment>
<keyword evidence="4" id="KW-0067">ATP-binding</keyword>
<name>K5BH08_MYCHD</name>
<dbReference type="InterPro" id="IPR003593">
    <property type="entry name" value="AAA+_ATPase"/>
</dbReference>
<dbReference type="Gene3D" id="3.40.50.300">
    <property type="entry name" value="P-loop containing nucleotide triphosphate hydrolases"/>
    <property type="match status" value="1"/>
</dbReference>
<dbReference type="EMBL" id="AMRA01000020">
    <property type="protein sequence ID" value="EKF25237.1"/>
    <property type="molecule type" value="Genomic_DNA"/>
</dbReference>
<evidence type="ECO:0000256" key="3">
    <source>
        <dbReference type="ARBA" id="ARBA00022741"/>
    </source>
</evidence>
<dbReference type="PATRIC" id="fig|1122247.3.peg.733"/>
<dbReference type="SMART" id="SM00382">
    <property type="entry name" value="AAA"/>
    <property type="match status" value="1"/>
</dbReference>
<evidence type="ECO:0000256" key="4">
    <source>
        <dbReference type="ARBA" id="ARBA00022840"/>
    </source>
</evidence>
<dbReference type="InterPro" id="IPR003439">
    <property type="entry name" value="ABC_transporter-like_ATP-bd"/>
</dbReference>
<keyword evidence="2" id="KW-0813">Transport</keyword>
<accession>K5BH08</accession>
<evidence type="ECO:0000313" key="6">
    <source>
        <dbReference type="Proteomes" id="UP000006265"/>
    </source>
</evidence>
<dbReference type="SUPFAM" id="SSF52540">
    <property type="entry name" value="P-loop containing nucleoside triphosphate hydrolases"/>
    <property type="match status" value="1"/>
</dbReference>
<sequence>MIETVGLTRHFGGRRAVSDVTATFPAGTVTALLGLNGAGKTTLLRLIAGLDRPDSGTVLVNGRPAGSDPRLLGFHLGPDAMNPRHTVTRHLRWLAALSGVDAARVDTVLADTGLAERRRDRIDRLSLGMRQRVAIAGALLADPQALLFDEPLNGLDVPGIVWFRSLLRRLAEQGRTVVVATHLLGEVALTADRIVLLADGRVTESGDLDTLTPVGADPRDWLESTLLECA</sequence>
<keyword evidence="3" id="KW-0547">Nucleotide-binding</keyword>
<evidence type="ECO:0000256" key="2">
    <source>
        <dbReference type="ARBA" id="ARBA00022448"/>
    </source>
</evidence>
<keyword evidence="6" id="KW-1185">Reference proteome</keyword>
<dbReference type="Proteomes" id="UP000006265">
    <property type="component" value="Unassembled WGS sequence"/>
</dbReference>
<dbReference type="eggNOG" id="COG1131">
    <property type="taxonomic scope" value="Bacteria"/>
</dbReference>
<dbReference type="PANTHER" id="PTHR43335">
    <property type="entry name" value="ABC TRANSPORTER, ATP-BINDING PROTEIN"/>
    <property type="match status" value="1"/>
</dbReference>
<dbReference type="PANTHER" id="PTHR43335:SF4">
    <property type="entry name" value="ABC TRANSPORTER, ATP-BINDING PROTEIN"/>
    <property type="match status" value="1"/>
</dbReference>
<evidence type="ECO:0000313" key="5">
    <source>
        <dbReference type="EMBL" id="EKF25237.1"/>
    </source>
</evidence>
<dbReference type="InterPro" id="IPR027417">
    <property type="entry name" value="P-loop_NTPase"/>
</dbReference>
<protein>
    <submittedName>
        <fullName evidence="5">ABC transporter family protein</fullName>
    </submittedName>
</protein>
<organism evidence="5 6">
    <name type="scientific">Mycolicibacterium hassiacum (strain DSM 44199 / CIP 105218 / JCM 12690 / 3849)</name>
    <name type="common">Mycobacterium hassiacum</name>
    <dbReference type="NCBI Taxonomy" id="1122247"/>
    <lineage>
        <taxon>Bacteria</taxon>
        <taxon>Bacillati</taxon>
        <taxon>Actinomycetota</taxon>
        <taxon>Actinomycetes</taxon>
        <taxon>Mycobacteriales</taxon>
        <taxon>Mycobacteriaceae</taxon>
        <taxon>Mycolicibacterium</taxon>
    </lineage>
</organism>
<dbReference type="GO" id="GO:0005524">
    <property type="term" value="F:ATP binding"/>
    <property type="evidence" value="ECO:0007669"/>
    <property type="project" value="UniProtKB-KW"/>
</dbReference>
<proteinExistence type="inferred from homology"/>
<gene>
    <name evidence="5" type="ORF">C731_0764</name>
</gene>
<dbReference type="OrthoDB" id="9804819at2"/>
<dbReference type="Pfam" id="PF00005">
    <property type="entry name" value="ABC_tran"/>
    <property type="match status" value="1"/>
</dbReference>
<dbReference type="InterPro" id="IPR017871">
    <property type="entry name" value="ABC_transporter-like_CS"/>
</dbReference>
<dbReference type="RefSeq" id="WP_005624804.1">
    <property type="nucleotide sequence ID" value="NZ_AMRA01000020.1"/>
</dbReference>
<dbReference type="GO" id="GO:0016887">
    <property type="term" value="F:ATP hydrolysis activity"/>
    <property type="evidence" value="ECO:0007669"/>
    <property type="project" value="InterPro"/>
</dbReference>
<dbReference type="PROSITE" id="PS00211">
    <property type="entry name" value="ABC_TRANSPORTER_1"/>
    <property type="match status" value="1"/>
</dbReference>
<reference evidence="5 6" key="1">
    <citation type="journal article" date="2012" name="J. Bacteriol.">
        <title>Genome sequence of Mycobacterium hassiacum DSM 44199, a rare source of heat-stable mycobacterial proteins.</title>
        <authorList>
            <person name="Tiago I."/>
            <person name="Maranha A."/>
            <person name="Mendes V."/>
            <person name="Alarico S."/>
            <person name="Moynihan P.J."/>
            <person name="Clarke A.J."/>
            <person name="Macedo-Ribeiro S."/>
            <person name="Pereira P.J."/>
            <person name="Empadinhas N."/>
        </authorList>
    </citation>
    <scope>NUCLEOTIDE SEQUENCE [LARGE SCALE GENOMIC DNA]</scope>
    <source>
        <strain evidence="6">DSM 44199 / CIP 105218 / JCM 12690 / 3849</strain>
    </source>
</reference>
<evidence type="ECO:0000256" key="1">
    <source>
        <dbReference type="ARBA" id="ARBA00005417"/>
    </source>
</evidence>
<dbReference type="PROSITE" id="PS50893">
    <property type="entry name" value="ABC_TRANSPORTER_2"/>
    <property type="match status" value="1"/>
</dbReference>